<protein>
    <submittedName>
        <fullName evidence="3">Phosphotransferase</fullName>
    </submittedName>
</protein>
<accession>A0ABS3NAC2</accession>
<proteinExistence type="inferred from homology"/>
<dbReference type="PANTHER" id="PTHR21064:SF6">
    <property type="entry name" value="AMINOGLYCOSIDE PHOSPHOTRANSFERASE DOMAIN-CONTAINING PROTEIN"/>
    <property type="match status" value="1"/>
</dbReference>
<reference evidence="3 4" key="1">
    <citation type="submission" date="2021-03" db="EMBL/GenBank/DDBJ databases">
        <title>Whole genome sequence of Metabacillus bambusae BG109.</title>
        <authorList>
            <person name="Jeong J.W."/>
        </authorList>
    </citation>
    <scope>NUCLEOTIDE SEQUENCE [LARGE SCALE GENOMIC DNA]</scope>
    <source>
        <strain evidence="3 4">BG109</strain>
    </source>
</reference>
<comment type="caution">
    <text evidence="3">The sequence shown here is derived from an EMBL/GenBank/DDBJ whole genome shotgun (WGS) entry which is preliminary data.</text>
</comment>
<evidence type="ECO:0000259" key="2">
    <source>
        <dbReference type="Pfam" id="PF01636"/>
    </source>
</evidence>
<name>A0ABS3NAC2_9BACI</name>
<sequence>MLKLKYLFNNGDLAEMLLGNWEFDKESIDMFKYYRISSNAIYPFQALSKTQLLRFSPITEKNRENILAELEFISYLRSKQYGVLETVVAKNGEELVEAKTPWGEYFASVFKRVAGKQISMTDLSDSVIFSHGKALGKLHQLSNQYEPTKHKRWSYNDVLNWIDTILVDFPHEKLALTETKLLKDYFDSIPITKSNFGLIHYDFEYDNVFFDEVSKSCNVIDFDDAMYHWYVMDIEQALESLQDCIPAEMFQQKKQCFMNGYRTEYEISDDEMFLVPACKRFANLYGYVRILRSVEEKWENEPEWLVSLRAKLRMIMKNETQYFGMEI</sequence>
<dbReference type="InterPro" id="IPR011009">
    <property type="entry name" value="Kinase-like_dom_sf"/>
</dbReference>
<dbReference type="RefSeq" id="WP_207982119.1">
    <property type="nucleotide sequence ID" value="NZ_JAGDEL010000033.1"/>
</dbReference>
<dbReference type="InterPro" id="IPR002575">
    <property type="entry name" value="Aminoglycoside_PTrfase"/>
</dbReference>
<dbReference type="EMBL" id="JAGDEL010000033">
    <property type="protein sequence ID" value="MBO1515236.1"/>
    <property type="molecule type" value="Genomic_DNA"/>
</dbReference>
<evidence type="ECO:0000256" key="1">
    <source>
        <dbReference type="ARBA" id="ARBA00038240"/>
    </source>
</evidence>
<dbReference type="Gene3D" id="3.90.1200.10">
    <property type="match status" value="1"/>
</dbReference>
<dbReference type="PANTHER" id="PTHR21064">
    <property type="entry name" value="AMINOGLYCOSIDE PHOSPHOTRANSFERASE DOMAIN-CONTAINING PROTEIN-RELATED"/>
    <property type="match status" value="1"/>
</dbReference>
<dbReference type="SUPFAM" id="SSF56112">
    <property type="entry name" value="Protein kinase-like (PK-like)"/>
    <property type="match status" value="1"/>
</dbReference>
<evidence type="ECO:0000313" key="3">
    <source>
        <dbReference type="EMBL" id="MBO1515236.1"/>
    </source>
</evidence>
<dbReference type="Pfam" id="PF01636">
    <property type="entry name" value="APH"/>
    <property type="match status" value="1"/>
</dbReference>
<organism evidence="3 4">
    <name type="scientific">Metabacillus bambusae</name>
    <dbReference type="NCBI Taxonomy" id="2795218"/>
    <lineage>
        <taxon>Bacteria</taxon>
        <taxon>Bacillati</taxon>
        <taxon>Bacillota</taxon>
        <taxon>Bacilli</taxon>
        <taxon>Bacillales</taxon>
        <taxon>Bacillaceae</taxon>
        <taxon>Metabacillus</taxon>
    </lineage>
</organism>
<evidence type="ECO:0000313" key="4">
    <source>
        <dbReference type="Proteomes" id="UP000663981"/>
    </source>
</evidence>
<gene>
    <name evidence="3" type="ORF">I7822_26830</name>
</gene>
<dbReference type="Proteomes" id="UP000663981">
    <property type="component" value="Unassembled WGS sequence"/>
</dbReference>
<comment type="similarity">
    <text evidence="1">Belongs to the pseudomonas-type ThrB family.</text>
</comment>
<keyword evidence="4" id="KW-1185">Reference proteome</keyword>
<feature type="domain" description="Aminoglycoside phosphotransferase" evidence="2">
    <location>
        <begin position="50"/>
        <end position="239"/>
    </location>
</feature>
<dbReference type="InterPro" id="IPR050249">
    <property type="entry name" value="Pseudomonas-type_ThrB"/>
</dbReference>